<dbReference type="EMBL" id="JAOAMU010000001">
    <property type="protein sequence ID" value="MCT2560413.1"/>
    <property type="molecule type" value="Genomic_DNA"/>
</dbReference>
<organism evidence="2 3">
    <name type="scientific">Chryseobacterium herbae</name>
    <dbReference type="NCBI Taxonomy" id="2976476"/>
    <lineage>
        <taxon>Bacteria</taxon>
        <taxon>Pseudomonadati</taxon>
        <taxon>Bacteroidota</taxon>
        <taxon>Flavobacteriia</taxon>
        <taxon>Flavobacteriales</taxon>
        <taxon>Weeksellaceae</taxon>
        <taxon>Chryseobacterium group</taxon>
        <taxon>Chryseobacterium</taxon>
    </lineage>
</organism>
<protein>
    <submittedName>
        <fullName evidence="2">Uncharacterized protein</fullName>
    </submittedName>
</protein>
<dbReference type="Proteomes" id="UP001525566">
    <property type="component" value="Unassembled WGS sequence"/>
</dbReference>
<keyword evidence="1" id="KW-0812">Transmembrane</keyword>
<evidence type="ECO:0000313" key="3">
    <source>
        <dbReference type="Proteomes" id="UP001525566"/>
    </source>
</evidence>
<accession>A0ABT2INL9</accession>
<gene>
    <name evidence="2" type="ORF">N0B48_00780</name>
</gene>
<keyword evidence="1" id="KW-1133">Transmembrane helix</keyword>
<keyword evidence="1" id="KW-0472">Membrane</keyword>
<proteinExistence type="predicted"/>
<name>A0ABT2INL9_9FLAO</name>
<feature type="transmembrane region" description="Helical" evidence="1">
    <location>
        <begin position="44"/>
        <end position="66"/>
    </location>
</feature>
<keyword evidence="3" id="KW-1185">Reference proteome</keyword>
<dbReference type="RefSeq" id="WP_259835741.1">
    <property type="nucleotide sequence ID" value="NZ_JAOAMU010000001.1"/>
</dbReference>
<reference evidence="2 3" key="1">
    <citation type="submission" date="2022-09" db="EMBL/GenBank/DDBJ databases">
        <title>Chryseobacterium oleae sp.nov., isolated from the inter-root soil of Pyrola calliantha H. Andr. in Tibet.</title>
        <authorList>
            <person name="Li Z."/>
        </authorList>
    </citation>
    <scope>NUCLEOTIDE SEQUENCE [LARGE SCALE GENOMIC DNA]</scope>
    <source>
        <strain evidence="3">pc1-10</strain>
    </source>
</reference>
<evidence type="ECO:0000313" key="2">
    <source>
        <dbReference type="EMBL" id="MCT2560413.1"/>
    </source>
</evidence>
<comment type="caution">
    <text evidence="2">The sequence shown here is derived from an EMBL/GenBank/DDBJ whole genome shotgun (WGS) entry which is preliminary data.</text>
</comment>
<sequence length="177" mass="19006">MKKILVISLFPLSVFVSGQVAIGRQSVASHSVSLDFGTENRGIILPWVTAAAGVVLPANGSIIYDLTDYKVKVKYMAGWKDLSGNSAGTTIDPETGMEGNTLQITETENTNAKTTIGTLNTISGILVLEDTHKAMVLPKVANPHLNIINPAPGMLVYDTASKMLAVFNGKVWSFWKQ</sequence>
<evidence type="ECO:0000256" key="1">
    <source>
        <dbReference type="SAM" id="Phobius"/>
    </source>
</evidence>